<dbReference type="InterPro" id="IPR011989">
    <property type="entry name" value="ARM-like"/>
</dbReference>
<protein>
    <recommendedName>
        <fullName evidence="4">Leucine rich repeat variant</fullName>
    </recommendedName>
</protein>
<dbReference type="OrthoDB" id="5368502at2"/>
<dbReference type="Gene3D" id="1.25.10.10">
    <property type="entry name" value="Leucine-rich Repeat Variant"/>
    <property type="match status" value="2"/>
</dbReference>
<dbReference type="STRING" id="1121393.SAMN02745216_00120"/>
<evidence type="ECO:0008006" key="4">
    <source>
        <dbReference type="Google" id="ProtNLM"/>
    </source>
</evidence>
<dbReference type="Proteomes" id="UP000183994">
    <property type="component" value="Unassembled WGS sequence"/>
</dbReference>
<dbReference type="AlphaFoldDB" id="A0A1M6C0X1"/>
<dbReference type="RefSeq" id="WP_073471869.1">
    <property type="nucleotide sequence ID" value="NZ_FQZU01000001.1"/>
</dbReference>
<dbReference type="EMBL" id="FQZU01000001">
    <property type="protein sequence ID" value="SHI54630.1"/>
    <property type="molecule type" value="Genomic_DNA"/>
</dbReference>
<keyword evidence="3" id="KW-1185">Reference proteome</keyword>
<evidence type="ECO:0000256" key="1">
    <source>
        <dbReference type="SAM" id="MobiDB-lite"/>
    </source>
</evidence>
<dbReference type="SUPFAM" id="SSF48371">
    <property type="entry name" value="ARM repeat"/>
    <property type="match status" value="2"/>
</dbReference>
<gene>
    <name evidence="2" type="ORF">SAMN02745216_00120</name>
</gene>
<evidence type="ECO:0000313" key="3">
    <source>
        <dbReference type="Proteomes" id="UP000183994"/>
    </source>
</evidence>
<name>A0A1M6C0X1_9BACT</name>
<organism evidence="2 3">
    <name type="scientific">Desulfatibacillum alkenivorans DSM 16219</name>
    <dbReference type="NCBI Taxonomy" id="1121393"/>
    <lineage>
        <taxon>Bacteria</taxon>
        <taxon>Pseudomonadati</taxon>
        <taxon>Thermodesulfobacteriota</taxon>
        <taxon>Desulfobacteria</taxon>
        <taxon>Desulfobacterales</taxon>
        <taxon>Desulfatibacillaceae</taxon>
        <taxon>Desulfatibacillum</taxon>
    </lineage>
</organism>
<evidence type="ECO:0000313" key="2">
    <source>
        <dbReference type="EMBL" id="SHI54630.1"/>
    </source>
</evidence>
<feature type="region of interest" description="Disordered" evidence="1">
    <location>
        <begin position="462"/>
        <end position="496"/>
    </location>
</feature>
<sequence length="601" mass="67311">MPVKNNHENRPAAPLKSAEADNKKCFIVTAEEMQAYKGELARMGRTMVVCGAIVGASLYVGGCAESQPASKPAYTSALQTEAKHRPKTNAEIQQIRIAKQEARQTADPKLLSKFSKSSNYEIRMEAAANTHTPPKALLELAADKDGLVRVKAIGNPNTPTDQLSRMLWDHNVSEAIREDIADYTNNETLIRQMAASPDLNIRCKAALKDNLPADALKALVHDKEDDVRETVASKVSPPFETWTVLVNDPVERVRNTAIHRLRFHDGRGNLSESLLLVMAESPNKEVRKIAAGSKQATNRVLEISVRDQDEWVRGEAAENTNLQPYLRSVLEKDQSRSVQKGLFREEYKKAKFSRDENYLRWMATHQSHAVRSAVAKNRYTPHESLLKLAVDPVDSVRMDLATSGSVPEECLEILSRDSDPKVRNLARQTISEKIADEERRRKERIAREKQYLEDQKQKRIAEEKKRAAEKKKREFVRKNGAPAASGSEERLKQAGNSNTSEAVLITLAIDPDYDVRSAVAINPSSTERVLKLLEDDPNKEVQWFLDHREEELARTMYNSHDRDLLICTGCISCTSACTGGCTMQCTGYTAGSPDAFKLKTY</sequence>
<accession>A0A1M6C0X1</accession>
<proteinExistence type="predicted"/>
<dbReference type="InterPro" id="IPR016024">
    <property type="entry name" value="ARM-type_fold"/>
</dbReference>
<reference evidence="3" key="1">
    <citation type="submission" date="2016-11" db="EMBL/GenBank/DDBJ databases">
        <authorList>
            <person name="Varghese N."/>
            <person name="Submissions S."/>
        </authorList>
    </citation>
    <scope>NUCLEOTIDE SEQUENCE [LARGE SCALE GENOMIC DNA]</scope>
    <source>
        <strain evidence="3">DSM 16219</strain>
    </source>
</reference>